<evidence type="ECO:0000313" key="4">
    <source>
        <dbReference type="EMBL" id="SFI00858.1"/>
    </source>
</evidence>
<dbReference type="InterPro" id="IPR023772">
    <property type="entry name" value="DNA-bd_HTH_TetR-type_CS"/>
</dbReference>
<dbReference type="STRING" id="1576369.SAMN05421753_104316"/>
<name>A0A1I3EPM8_9PLAN</name>
<evidence type="ECO:0000259" key="3">
    <source>
        <dbReference type="PROSITE" id="PS50977"/>
    </source>
</evidence>
<dbReference type="InterPro" id="IPR036271">
    <property type="entry name" value="Tet_transcr_reg_TetR-rel_C_sf"/>
</dbReference>
<dbReference type="GO" id="GO:0003700">
    <property type="term" value="F:DNA-binding transcription factor activity"/>
    <property type="evidence" value="ECO:0007669"/>
    <property type="project" value="TreeGrafter"/>
</dbReference>
<accession>A0A1I3EPM8</accession>
<feature type="domain" description="HTH tetR-type" evidence="3">
    <location>
        <begin position="2"/>
        <end position="62"/>
    </location>
</feature>
<dbReference type="PANTHER" id="PTHR30055:SF226">
    <property type="entry name" value="HTH-TYPE TRANSCRIPTIONAL REGULATOR PKSA"/>
    <property type="match status" value="1"/>
</dbReference>
<dbReference type="OrthoDB" id="9789566at2"/>
<dbReference type="Pfam" id="PF09209">
    <property type="entry name" value="CecR_C"/>
    <property type="match status" value="1"/>
</dbReference>
<dbReference type="SUPFAM" id="SSF48498">
    <property type="entry name" value="Tetracyclin repressor-like, C-terminal domain"/>
    <property type="match status" value="1"/>
</dbReference>
<dbReference type="Gene3D" id="1.10.10.60">
    <property type="entry name" value="Homeodomain-like"/>
    <property type="match status" value="1"/>
</dbReference>
<proteinExistence type="predicted"/>
<reference evidence="5" key="1">
    <citation type="submission" date="2016-10" db="EMBL/GenBank/DDBJ databases">
        <authorList>
            <person name="Varghese N."/>
            <person name="Submissions S."/>
        </authorList>
    </citation>
    <scope>NUCLEOTIDE SEQUENCE [LARGE SCALE GENOMIC DNA]</scope>
    <source>
        <strain evidence="5">DSM 26348</strain>
    </source>
</reference>
<feature type="DNA-binding region" description="H-T-H motif" evidence="2">
    <location>
        <begin position="25"/>
        <end position="44"/>
    </location>
</feature>
<keyword evidence="5" id="KW-1185">Reference proteome</keyword>
<dbReference type="InterPro" id="IPR050109">
    <property type="entry name" value="HTH-type_TetR-like_transc_reg"/>
</dbReference>
<dbReference type="GO" id="GO:0000976">
    <property type="term" value="F:transcription cis-regulatory region binding"/>
    <property type="evidence" value="ECO:0007669"/>
    <property type="project" value="TreeGrafter"/>
</dbReference>
<dbReference type="PANTHER" id="PTHR30055">
    <property type="entry name" value="HTH-TYPE TRANSCRIPTIONAL REGULATOR RUTR"/>
    <property type="match status" value="1"/>
</dbReference>
<dbReference type="InterPro" id="IPR015292">
    <property type="entry name" value="Tscrpt_reg_YbiH_C"/>
</dbReference>
<dbReference type="SUPFAM" id="SSF46689">
    <property type="entry name" value="Homeodomain-like"/>
    <property type="match status" value="1"/>
</dbReference>
<evidence type="ECO:0000313" key="5">
    <source>
        <dbReference type="Proteomes" id="UP000199518"/>
    </source>
</evidence>
<organism evidence="4 5">
    <name type="scientific">Planctomicrobium piriforme</name>
    <dbReference type="NCBI Taxonomy" id="1576369"/>
    <lineage>
        <taxon>Bacteria</taxon>
        <taxon>Pseudomonadati</taxon>
        <taxon>Planctomycetota</taxon>
        <taxon>Planctomycetia</taxon>
        <taxon>Planctomycetales</taxon>
        <taxon>Planctomycetaceae</taxon>
        <taxon>Planctomicrobium</taxon>
    </lineage>
</organism>
<gene>
    <name evidence="4" type="ORF">SAMN05421753_104316</name>
</gene>
<dbReference type="InterPro" id="IPR009057">
    <property type="entry name" value="Homeodomain-like_sf"/>
</dbReference>
<keyword evidence="1 2" id="KW-0238">DNA-binding</keyword>
<dbReference type="AlphaFoldDB" id="A0A1I3EPM8"/>
<dbReference type="RefSeq" id="WP_092048757.1">
    <property type="nucleotide sequence ID" value="NZ_FOQD01000004.1"/>
</dbReference>
<dbReference type="InterPro" id="IPR001647">
    <property type="entry name" value="HTH_TetR"/>
</dbReference>
<dbReference type="PROSITE" id="PS01081">
    <property type="entry name" value="HTH_TETR_1"/>
    <property type="match status" value="1"/>
</dbReference>
<evidence type="ECO:0000256" key="2">
    <source>
        <dbReference type="PROSITE-ProRule" id="PRU00335"/>
    </source>
</evidence>
<dbReference type="EMBL" id="FOQD01000004">
    <property type="protein sequence ID" value="SFI00858.1"/>
    <property type="molecule type" value="Genomic_DNA"/>
</dbReference>
<protein>
    <submittedName>
        <fullName evidence="4">DNA-binding transcriptional regulator, AcrR family</fullName>
    </submittedName>
</protein>
<dbReference type="Proteomes" id="UP000199518">
    <property type="component" value="Unassembled WGS sequence"/>
</dbReference>
<sequence>MDDTRQRLVNTAGQIFAEKGFDLTTVREICTAAEANIAAVHYHFGDKLRLYVEVVRLASCDQGEPPTFAWSEQTPPEDRLRDFVRHMLTLMIDNDRPTWQIDLMMREMGRPSVATQEVVESYIRPMFEGLIDIVGRFLPPDATPMQKQLQAFSIIAQCLLYRYHRPIGRLLVGEEQYQRFFDLDLLTEHVVRFSAAGLRAFPGARQESPA</sequence>
<dbReference type="Gene3D" id="1.10.357.10">
    <property type="entry name" value="Tetracycline Repressor, domain 2"/>
    <property type="match status" value="1"/>
</dbReference>
<dbReference type="PROSITE" id="PS50977">
    <property type="entry name" value="HTH_TETR_2"/>
    <property type="match status" value="1"/>
</dbReference>
<dbReference type="Pfam" id="PF00440">
    <property type="entry name" value="TetR_N"/>
    <property type="match status" value="1"/>
</dbReference>
<evidence type="ECO:0000256" key="1">
    <source>
        <dbReference type="ARBA" id="ARBA00023125"/>
    </source>
</evidence>